<dbReference type="AlphaFoldDB" id="A0A9W6S625"/>
<gene>
    <name evidence="3" type="ORF">Airi02_069690</name>
</gene>
<name>A0A9W6S625_9ACTN</name>
<reference evidence="3" key="1">
    <citation type="submission" date="2023-03" db="EMBL/GenBank/DDBJ databases">
        <title>Actinoallomurus iriomotensis NBRC 103684.</title>
        <authorList>
            <person name="Ichikawa N."/>
            <person name="Sato H."/>
            <person name="Tonouchi N."/>
        </authorList>
    </citation>
    <scope>NUCLEOTIDE SEQUENCE</scope>
    <source>
        <strain evidence="3">NBRC 103684</strain>
    </source>
</reference>
<comment type="caution">
    <text evidence="3">The sequence shown here is derived from an EMBL/GenBank/DDBJ whole genome shotgun (WGS) entry which is preliminary data.</text>
</comment>
<sequence length="148" mass="14518">MRNRLIAVGVLAGGIALTGLAGSAYAAGASPAVSRSAPTTVPAKGTSPVAIVCVGKGAKLKVRPEKGPKEVVTGKVPGKARALAKVNGRIVKAIPKGAALPAPPPGASVVKATKDGKGHVKIGPLPKGVRCSQVKPGTKGVPLPPPAR</sequence>
<keyword evidence="4" id="KW-1185">Reference proteome</keyword>
<evidence type="ECO:0000256" key="1">
    <source>
        <dbReference type="SAM" id="MobiDB-lite"/>
    </source>
</evidence>
<feature type="signal peptide" evidence="2">
    <location>
        <begin position="1"/>
        <end position="26"/>
    </location>
</feature>
<accession>A0A9W6S625</accession>
<evidence type="ECO:0000313" key="3">
    <source>
        <dbReference type="EMBL" id="GLY89040.1"/>
    </source>
</evidence>
<evidence type="ECO:0000313" key="4">
    <source>
        <dbReference type="Proteomes" id="UP001165074"/>
    </source>
</evidence>
<dbReference type="EMBL" id="BSTK01000012">
    <property type="protein sequence ID" value="GLY89040.1"/>
    <property type="molecule type" value="Genomic_DNA"/>
</dbReference>
<organism evidence="3 4">
    <name type="scientific">Actinoallomurus iriomotensis</name>
    <dbReference type="NCBI Taxonomy" id="478107"/>
    <lineage>
        <taxon>Bacteria</taxon>
        <taxon>Bacillati</taxon>
        <taxon>Actinomycetota</taxon>
        <taxon>Actinomycetes</taxon>
        <taxon>Streptosporangiales</taxon>
        <taxon>Thermomonosporaceae</taxon>
        <taxon>Actinoallomurus</taxon>
    </lineage>
</organism>
<dbReference type="Proteomes" id="UP001165074">
    <property type="component" value="Unassembled WGS sequence"/>
</dbReference>
<keyword evidence="2" id="KW-0732">Signal</keyword>
<proteinExistence type="predicted"/>
<protein>
    <submittedName>
        <fullName evidence="3">Uncharacterized protein</fullName>
    </submittedName>
</protein>
<evidence type="ECO:0000256" key="2">
    <source>
        <dbReference type="SAM" id="SignalP"/>
    </source>
</evidence>
<feature type="chain" id="PRO_5040784063" evidence="2">
    <location>
        <begin position="27"/>
        <end position="148"/>
    </location>
</feature>
<feature type="region of interest" description="Disordered" evidence="1">
    <location>
        <begin position="117"/>
        <end position="148"/>
    </location>
</feature>
<dbReference type="RefSeq" id="WP_285579040.1">
    <property type="nucleotide sequence ID" value="NZ_BSTK01000012.1"/>
</dbReference>